<dbReference type="CDD" id="cd01647">
    <property type="entry name" value="RT_LTR"/>
    <property type="match status" value="1"/>
</dbReference>
<dbReference type="InterPro" id="IPR043502">
    <property type="entry name" value="DNA/RNA_pol_sf"/>
</dbReference>
<dbReference type="PANTHER" id="PTHR33064:SF37">
    <property type="entry name" value="RIBONUCLEASE H"/>
    <property type="match status" value="1"/>
</dbReference>
<dbReference type="Gene3D" id="3.30.70.270">
    <property type="match status" value="2"/>
</dbReference>
<feature type="region of interest" description="Disordered" evidence="2">
    <location>
        <begin position="78"/>
        <end position="111"/>
    </location>
</feature>
<dbReference type="CDD" id="cd09274">
    <property type="entry name" value="RNase_HI_RT_Ty3"/>
    <property type="match status" value="1"/>
</dbReference>
<proteinExistence type="predicted"/>
<sequence length="1344" mass="153857">MHMMQPVEAPAQTPHNPFDVCDCQDCLDEADKLEYEEEDNQRKKKGSQFTLKQRYEAGDPTVGLLGEPSGKFDYYVLYGDSKPKPKPPKPSPPPPLKHPPTPPKECFTLTPAPSPQNYHTEFPPLSTFENVQQKARHSWKIENPTTIGANGVQHQITPAEATLNWQSENAVAQNNALRSIIAKQEDLLKSQAALSNRMTGLEGIIYEIKNKILGIHNELLQMAYNNPGMVSTRSVAQTEKEAEMKFLKAQLADLERQHKQQRVSTLADDPWRLPSSPFVRSAFDPQPLQISSYPEDSPSLRLWSREQAKIKARKQRSSPTTSMTSNSSNQRPSTSKPQQEPSTSKKVADDSMMMASSKAPEDVPIKSYDPVASFLSALRRKDYVEQPLSLTDSDDESASDDTEIDVSSANPKPIYSAQHQKPHKTKVPPSPIAKVHLLTNTYAKPIPVVAFFDTGSAASVLDPEILPSEFWRPCCRYFVAANGETFKIDKISIPIHLRLFPTCTVRHKFLGSNGHGKDLLIGFDILYRLRDLRYGEEGLRYKKFTNPWSTVPRLYMASPLPIEEIKRRIIETSCASSHTEFLTKHKSPLWLNPSFFVSLPFKQNEDINPTRASHPGMNPEHTQLAVQECAELVKQDLIEPTMSQWACEAFYVNKRSEQVRGKLRLVINYQPLNHFLADDKFPLPQKKSLFQSLVNAKVLSKFDLKAGFWQLGIKPEDRPKTAFCIPNHHYQWKVMPFGLKNAPSVFQKAMVRIFEPILENALIYIDDILLFSEDEESHAELLLKFHSIVQQYGIMLSEKKMEVGVNNIEFLGMKIADGKYQPQPHIAQELHHFPNKLTSQKEIQQFLGLVNYMAEFLPKLSKHTGYLYPMLKKNPPEWSEKQTEAVKEIKQLADVMPPLKIPAPTDKRILQTDASDEYWAAVLLAEDDKGTRTICGYKSGTFKDSEKHYHSTYKEILAVKRGIEKFQFHLINYTFLIEMDMSSFPKMLQFKRKALPEAQLLRWANWFSQWSFTVKHIKGNSNILADFLSRPKPYKKDTKILQYPHNNCHILPAIYTMSKADTSSSSSLPLGQEFKEKEIPEEVIEVIADQALKDRSLICYKTFLTITLRQHGLFMKGLIFHPDYPFMNIFHIKNLYNLPKEALCFFWYLFEAHTVAMSFNTSKLLQYLLDCQFGNVQTDRRNTLKLLQWFYPAHQLTTQLAAGSKKYCIIMFRRPGCYIPPTSILNGQSAIFHAPSSFIHAWLDKKPSNLSYKVWHNKEWMKVRECLAVANGKRIEEMPPNIVKGADVWENDSPWTKAWTKAHKEHINNHLYKSTLVLTADELGTWDIEVQSPRTPLEEDTDSE</sequence>
<dbReference type="Pfam" id="PF17919">
    <property type="entry name" value="RT_RNaseH_2"/>
    <property type="match status" value="1"/>
</dbReference>
<dbReference type="PROSITE" id="PS50878">
    <property type="entry name" value="RT_POL"/>
    <property type="match status" value="1"/>
</dbReference>
<comment type="caution">
    <text evidence="4">The sequence shown here is derived from an EMBL/GenBank/DDBJ whole genome shotgun (WGS) entry which is preliminary data.</text>
</comment>
<evidence type="ECO:0000256" key="1">
    <source>
        <dbReference type="SAM" id="Coils"/>
    </source>
</evidence>
<dbReference type="PANTHER" id="PTHR33064">
    <property type="entry name" value="POL PROTEIN"/>
    <property type="match status" value="1"/>
</dbReference>
<dbReference type="Proteomes" id="UP001229421">
    <property type="component" value="Unassembled WGS sequence"/>
</dbReference>
<reference evidence="4" key="1">
    <citation type="journal article" date="2023" name="bioRxiv">
        <title>Improved chromosome-level genome assembly for marigold (Tagetes erecta).</title>
        <authorList>
            <person name="Jiang F."/>
            <person name="Yuan L."/>
            <person name="Wang S."/>
            <person name="Wang H."/>
            <person name="Xu D."/>
            <person name="Wang A."/>
            <person name="Fan W."/>
        </authorList>
    </citation>
    <scope>NUCLEOTIDE SEQUENCE</scope>
    <source>
        <strain evidence="4">WSJ</strain>
        <tissue evidence="4">Leaf</tissue>
    </source>
</reference>
<feature type="compositionally biased region" description="Polar residues" evidence="2">
    <location>
        <begin position="330"/>
        <end position="345"/>
    </location>
</feature>
<dbReference type="InterPro" id="IPR051320">
    <property type="entry name" value="Viral_Replic_Matur_Polypro"/>
</dbReference>
<organism evidence="4 5">
    <name type="scientific">Tagetes erecta</name>
    <name type="common">African marigold</name>
    <dbReference type="NCBI Taxonomy" id="13708"/>
    <lineage>
        <taxon>Eukaryota</taxon>
        <taxon>Viridiplantae</taxon>
        <taxon>Streptophyta</taxon>
        <taxon>Embryophyta</taxon>
        <taxon>Tracheophyta</taxon>
        <taxon>Spermatophyta</taxon>
        <taxon>Magnoliopsida</taxon>
        <taxon>eudicotyledons</taxon>
        <taxon>Gunneridae</taxon>
        <taxon>Pentapetalae</taxon>
        <taxon>asterids</taxon>
        <taxon>campanulids</taxon>
        <taxon>Asterales</taxon>
        <taxon>Asteraceae</taxon>
        <taxon>Asteroideae</taxon>
        <taxon>Heliantheae alliance</taxon>
        <taxon>Tageteae</taxon>
        <taxon>Tagetes</taxon>
    </lineage>
</organism>
<dbReference type="InterPro" id="IPR041577">
    <property type="entry name" value="RT_RNaseH_2"/>
</dbReference>
<name>A0AAD8JKI3_TARER</name>
<evidence type="ECO:0000313" key="4">
    <source>
        <dbReference type="EMBL" id="KAK1406177.1"/>
    </source>
</evidence>
<dbReference type="EMBL" id="JAUHHV010000012">
    <property type="protein sequence ID" value="KAK1406177.1"/>
    <property type="molecule type" value="Genomic_DNA"/>
</dbReference>
<protein>
    <recommendedName>
        <fullName evidence="3">Reverse transcriptase domain-containing protein</fullName>
    </recommendedName>
</protein>
<keyword evidence="5" id="KW-1185">Reference proteome</keyword>
<feature type="domain" description="Reverse transcriptase" evidence="3">
    <location>
        <begin position="633"/>
        <end position="815"/>
    </location>
</feature>
<dbReference type="InterPro" id="IPR000477">
    <property type="entry name" value="RT_dom"/>
</dbReference>
<dbReference type="Pfam" id="PF00078">
    <property type="entry name" value="RVT_1"/>
    <property type="match status" value="1"/>
</dbReference>
<keyword evidence="1" id="KW-0175">Coiled coil</keyword>
<feature type="compositionally biased region" description="Pro residues" evidence="2">
    <location>
        <begin position="88"/>
        <end position="103"/>
    </location>
</feature>
<feature type="compositionally biased region" description="Acidic residues" evidence="2">
    <location>
        <begin position="392"/>
        <end position="404"/>
    </location>
</feature>
<evidence type="ECO:0000256" key="2">
    <source>
        <dbReference type="SAM" id="MobiDB-lite"/>
    </source>
</evidence>
<dbReference type="InterPro" id="IPR043128">
    <property type="entry name" value="Rev_trsase/Diguanyl_cyclase"/>
</dbReference>
<accession>A0AAD8JKI3</accession>
<feature type="region of interest" description="Disordered" evidence="2">
    <location>
        <begin position="308"/>
        <end position="363"/>
    </location>
</feature>
<feature type="coiled-coil region" evidence="1">
    <location>
        <begin position="237"/>
        <end position="264"/>
    </location>
</feature>
<dbReference type="SUPFAM" id="SSF56672">
    <property type="entry name" value="DNA/RNA polymerases"/>
    <property type="match status" value="1"/>
</dbReference>
<dbReference type="Gene3D" id="3.10.10.10">
    <property type="entry name" value="HIV Type 1 Reverse Transcriptase, subunit A, domain 1"/>
    <property type="match status" value="1"/>
</dbReference>
<dbReference type="CDD" id="cd00303">
    <property type="entry name" value="retropepsin_like"/>
    <property type="match status" value="1"/>
</dbReference>
<evidence type="ECO:0000313" key="5">
    <source>
        <dbReference type="Proteomes" id="UP001229421"/>
    </source>
</evidence>
<feature type="region of interest" description="Disordered" evidence="2">
    <location>
        <begin position="388"/>
        <end position="429"/>
    </location>
</feature>
<feature type="compositionally biased region" description="Low complexity" evidence="2">
    <location>
        <begin position="317"/>
        <end position="329"/>
    </location>
</feature>
<gene>
    <name evidence="4" type="ORF">QVD17_41465</name>
</gene>
<evidence type="ECO:0000259" key="3">
    <source>
        <dbReference type="PROSITE" id="PS50878"/>
    </source>
</evidence>